<keyword evidence="1" id="KW-0547">Nucleotide-binding</keyword>
<feature type="domain" description="Helicase ATP-binding" evidence="5">
    <location>
        <begin position="128"/>
        <end position="318"/>
    </location>
</feature>
<accession>A0ABW0Z6T7</accession>
<dbReference type="Gene3D" id="3.40.50.10810">
    <property type="entry name" value="Tandem AAA-ATPase domain"/>
    <property type="match status" value="1"/>
</dbReference>
<dbReference type="SUPFAM" id="SSF52540">
    <property type="entry name" value="P-loop containing nucleoside triphosphate hydrolases"/>
    <property type="match status" value="2"/>
</dbReference>
<dbReference type="RefSeq" id="WP_390319858.1">
    <property type="nucleotide sequence ID" value="NZ_JBHSPB010000018.1"/>
</dbReference>
<evidence type="ECO:0000256" key="1">
    <source>
        <dbReference type="ARBA" id="ARBA00022741"/>
    </source>
</evidence>
<keyword evidence="7" id="KW-1185">Reference proteome</keyword>
<comment type="caution">
    <text evidence="6">The sequence shown here is derived from an EMBL/GenBank/DDBJ whole genome shotgun (WGS) entry which is preliminary data.</text>
</comment>
<sequence length="655" mass="72964">MERLEKVTLHYEDGDLLVLSTTLTADRRARLFFRSVLGAKSLEEQRGYRCPRRRLSLPALTLRVYDWLSANGWEVAGAGDVSTTVSLELERRRSFVRTKKAALKQKIEGSEFDFSRVDVALQNFGWSADRTLRPHQRIGVAHALTAINVGNFSVPGAGKTTTTLAAAVTHLQAGTVDVIVVVGPLACFDPWEKETRAAIGSLIRTRRVRGTARQRQVTYQQVRANELLLLSYPTAAADQMLLLDLFNHHDVMLIVDESHRVKRFRGGVWAPALVELSKRAKVRIVLSGTPMPQSGKDLFTQLSILWPDGQLTGTREAFASRVESDFDDIVRDVMPFVSRTPKSALGLPPYRIHHHPVELSGIQAEIYELIENRFRQRIADAVTWQDKIESLRRGRPIRLLQAAANPLTFSSKDAYFRLPQMEDRAPTLMERLVSYGFSDEIPAKSAAAIELIRSIVNKGEKVVCWSNFVVNLDHFRSLVTQTLGIPCYQIDGRVPAGQDALHSGSNSTIESAEGDDTRESIIERFLRESGPAVLVTNPASCSESISLHSSCHNAIYLDRTYDCAMFLQSIDRIHRLGLPADATVNVHIIDALIDGRQTVDALVEASLASKSQRMQKLLEGAELLPIELSEDPSVDAEGDEEDLEALLRYLLGQDI</sequence>
<reference evidence="7" key="1">
    <citation type="journal article" date="2019" name="Int. J. Syst. Evol. Microbiol.">
        <title>The Global Catalogue of Microorganisms (GCM) 10K type strain sequencing project: providing services to taxonomists for standard genome sequencing and annotation.</title>
        <authorList>
            <consortium name="The Broad Institute Genomics Platform"/>
            <consortium name="The Broad Institute Genome Sequencing Center for Infectious Disease"/>
            <person name="Wu L."/>
            <person name="Ma J."/>
        </authorList>
    </citation>
    <scope>NUCLEOTIDE SEQUENCE [LARGE SCALE GENOMIC DNA]</scope>
    <source>
        <strain evidence="7">CGMCC 4.7304</strain>
    </source>
</reference>
<keyword evidence="4" id="KW-0067">ATP-binding</keyword>
<keyword evidence="2" id="KW-0378">Hydrolase</keyword>
<dbReference type="PANTHER" id="PTHR45766">
    <property type="entry name" value="DNA ANNEALING HELICASE AND ENDONUCLEASE ZRANB3 FAMILY MEMBER"/>
    <property type="match status" value="1"/>
</dbReference>
<dbReference type="Pfam" id="PF00176">
    <property type="entry name" value="SNF2-rel_dom"/>
    <property type="match status" value="1"/>
</dbReference>
<dbReference type="PANTHER" id="PTHR45766:SF3">
    <property type="entry name" value="DNA ANNEALING HELICASE AND ENDONUCLEASE ZRANB3"/>
    <property type="match status" value="1"/>
</dbReference>
<name>A0ABW0Z6T7_9ACTN</name>
<evidence type="ECO:0000256" key="4">
    <source>
        <dbReference type="ARBA" id="ARBA00022840"/>
    </source>
</evidence>
<evidence type="ECO:0000259" key="5">
    <source>
        <dbReference type="SMART" id="SM00487"/>
    </source>
</evidence>
<proteinExistence type="predicted"/>
<dbReference type="EMBL" id="JBHSPB010000018">
    <property type="protein sequence ID" value="MFC5723562.1"/>
    <property type="molecule type" value="Genomic_DNA"/>
</dbReference>
<gene>
    <name evidence="6" type="ORF">ACFP1Z_25705</name>
</gene>
<dbReference type="InterPro" id="IPR027417">
    <property type="entry name" value="P-loop_NTPase"/>
</dbReference>
<dbReference type="Proteomes" id="UP001596083">
    <property type="component" value="Unassembled WGS sequence"/>
</dbReference>
<dbReference type="InterPro" id="IPR038718">
    <property type="entry name" value="SNF2-like_sf"/>
</dbReference>
<evidence type="ECO:0000313" key="7">
    <source>
        <dbReference type="Proteomes" id="UP001596083"/>
    </source>
</evidence>
<evidence type="ECO:0000256" key="3">
    <source>
        <dbReference type="ARBA" id="ARBA00022806"/>
    </source>
</evidence>
<dbReference type="InterPro" id="IPR014001">
    <property type="entry name" value="Helicase_ATP-bd"/>
</dbReference>
<evidence type="ECO:0000313" key="6">
    <source>
        <dbReference type="EMBL" id="MFC5723562.1"/>
    </source>
</evidence>
<dbReference type="Gene3D" id="3.40.50.300">
    <property type="entry name" value="P-loop containing nucleotide triphosphate hydrolases"/>
    <property type="match status" value="1"/>
</dbReference>
<protein>
    <submittedName>
        <fullName evidence="6">SNF2-related protein</fullName>
    </submittedName>
</protein>
<dbReference type="InterPro" id="IPR000330">
    <property type="entry name" value="SNF2_N"/>
</dbReference>
<evidence type="ECO:0000256" key="2">
    <source>
        <dbReference type="ARBA" id="ARBA00022801"/>
    </source>
</evidence>
<organism evidence="6 7">
    <name type="scientific">Streptomyces gamaensis</name>
    <dbReference type="NCBI Taxonomy" id="1763542"/>
    <lineage>
        <taxon>Bacteria</taxon>
        <taxon>Bacillati</taxon>
        <taxon>Actinomycetota</taxon>
        <taxon>Actinomycetes</taxon>
        <taxon>Kitasatosporales</taxon>
        <taxon>Streptomycetaceae</taxon>
        <taxon>Streptomyces</taxon>
    </lineage>
</organism>
<dbReference type="SMART" id="SM00487">
    <property type="entry name" value="DEXDc"/>
    <property type="match status" value="1"/>
</dbReference>
<keyword evidence="3" id="KW-0347">Helicase</keyword>